<evidence type="ECO:0000256" key="9">
    <source>
        <dbReference type="ARBA" id="ARBA00022824"/>
    </source>
</evidence>
<reference evidence="15 16" key="1">
    <citation type="submission" date="2011-02" db="EMBL/GenBank/DDBJ databases">
        <title>The Genome Sequence of Sphaeroforma arctica JP610.</title>
        <authorList>
            <consortium name="The Broad Institute Genome Sequencing Platform"/>
            <person name="Russ C."/>
            <person name="Cuomo C."/>
            <person name="Young S.K."/>
            <person name="Zeng Q."/>
            <person name="Gargeya S."/>
            <person name="Alvarado L."/>
            <person name="Berlin A."/>
            <person name="Chapman S.B."/>
            <person name="Chen Z."/>
            <person name="Freedman E."/>
            <person name="Gellesch M."/>
            <person name="Goldberg J."/>
            <person name="Griggs A."/>
            <person name="Gujja S."/>
            <person name="Heilman E."/>
            <person name="Heiman D."/>
            <person name="Howarth C."/>
            <person name="Mehta T."/>
            <person name="Neiman D."/>
            <person name="Pearson M."/>
            <person name="Roberts A."/>
            <person name="Saif S."/>
            <person name="Shea T."/>
            <person name="Shenoy N."/>
            <person name="Sisk P."/>
            <person name="Stolte C."/>
            <person name="Sykes S."/>
            <person name="White J."/>
            <person name="Yandava C."/>
            <person name="Burger G."/>
            <person name="Gray M.W."/>
            <person name="Holland P.W.H."/>
            <person name="King N."/>
            <person name="Lang F.B.F."/>
            <person name="Roger A.J."/>
            <person name="Ruiz-Trillo I."/>
            <person name="Haas B."/>
            <person name="Nusbaum C."/>
            <person name="Birren B."/>
        </authorList>
    </citation>
    <scope>NUCLEOTIDE SEQUENCE [LARGE SCALE GENOMIC DNA]</scope>
    <source>
        <strain evidence="15 16">JP610</strain>
    </source>
</reference>
<evidence type="ECO:0000256" key="4">
    <source>
        <dbReference type="ARBA" id="ARBA00005420"/>
    </source>
</evidence>
<keyword evidence="16" id="KW-1185">Reference proteome</keyword>
<dbReference type="STRING" id="667725.A0A0L0G3I2"/>
<proteinExistence type="inferred from homology"/>
<name>A0A0L0G3I2_9EUKA</name>
<keyword evidence="8" id="KW-0319">Glycerol metabolism</keyword>
<organism evidence="15 16">
    <name type="scientific">Sphaeroforma arctica JP610</name>
    <dbReference type="NCBI Taxonomy" id="667725"/>
    <lineage>
        <taxon>Eukaryota</taxon>
        <taxon>Ichthyosporea</taxon>
        <taxon>Ichthyophonida</taxon>
        <taxon>Sphaeroforma</taxon>
    </lineage>
</organism>
<evidence type="ECO:0000256" key="6">
    <source>
        <dbReference type="ARBA" id="ARBA00022679"/>
    </source>
</evidence>
<evidence type="ECO:0000256" key="2">
    <source>
        <dbReference type="ARBA" id="ARBA00004771"/>
    </source>
</evidence>
<evidence type="ECO:0000256" key="11">
    <source>
        <dbReference type="ARBA" id="ARBA00023098"/>
    </source>
</evidence>
<dbReference type="GO" id="GO:0004144">
    <property type="term" value="F:diacylglycerol O-acyltransferase activity"/>
    <property type="evidence" value="ECO:0007669"/>
    <property type="project" value="TreeGrafter"/>
</dbReference>
<dbReference type="GeneID" id="25905462"/>
<evidence type="ECO:0000256" key="1">
    <source>
        <dbReference type="ARBA" id="ARBA00004477"/>
    </source>
</evidence>
<comment type="pathway">
    <text evidence="3">Lipid metabolism.</text>
</comment>
<keyword evidence="9 14" id="KW-0256">Endoplasmic reticulum</keyword>
<evidence type="ECO:0000256" key="3">
    <source>
        <dbReference type="ARBA" id="ARBA00005189"/>
    </source>
</evidence>
<dbReference type="PANTHER" id="PTHR12317">
    <property type="entry name" value="DIACYLGLYCEROL O-ACYLTRANSFERASE"/>
    <property type="match status" value="1"/>
</dbReference>
<accession>A0A0L0G3I2</accession>
<dbReference type="GO" id="GO:0019432">
    <property type="term" value="P:triglyceride biosynthetic process"/>
    <property type="evidence" value="ECO:0007669"/>
    <property type="project" value="TreeGrafter"/>
</dbReference>
<dbReference type="GO" id="GO:0006071">
    <property type="term" value="P:glycerol metabolic process"/>
    <property type="evidence" value="ECO:0007669"/>
    <property type="project" value="UniProtKB-KW"/>
</dbReference>
<evidence type="ECO:0000256" key="5">
    <source>
        <dbReference type="ARBA" id="ARBA00022516"/>
    </source>
</evidence>
<evidence type="ECO:0000256" key="13">
    <source>
        <dbReference type="ARBA" id="ARBA00023315"/>
    </source>
</evidence>
<evidence type="ECO:0000256" key="10">
    <source>
        <dbReference type="ARBA" id="ARBA00022989"/>
    </source>
</evidence>
<evidence type="ECO:0000313" key="15">
    <source>
        <dbReference type="EMBL" id="KNC82758.1"/>
    </source>
</evidence>
<protein>
    <recommendedName>
        <fullName evidence="14">Acyltransferase</fullName>
        <ecNumber evidence="14">2.3.1.-</ecNumber>
    </recommendedName>
</protein>
<keyword evidence="7 14" id="KW-0812">Transmembrane</keyword>
<comment type="similarity">
    <text evidence="4 14">Belongs to the diacylglycerol acyltransferase family.</text>
</comment>
<keyword evidence="12 14" id="KW-0472">Membrane</keyword>
<sequence>MLNLCGTWVAALIFLVFVLQYCEKRAALRGTNRAPLQKWQDKSLRTIFLFVFVSPLMIGFGWWGILLFFLYLPTYLDGSEVTGARASDRLKNFIVWRYFYHRLGLKLVVEEKLDENQQYIMGISPHGILPWGAAVNLRSNFTNVDEHLGKIRSNILAASMCFYVPLYRDLLLAGGAIDAARYNAIRALKEGHSLMLVPGGATEALYSAPRTNTLHLKSRSGFIKLALETGAHLVPVYSFNEVDAYGVVSEDHEYVMKAKKKFQAVFGISLPLITNIIPRKVEITTVVGKPIEVEQIHNPTKEQVEAVLDKYIAELTRVFNDHHEKCGTENNLVVY</sequence>
<evidence type="ECO:0000256" key="14">
    <source>
        <dbReference type="RuleBase" id="RU367023"/>
    </source>
</evidence>
<comment type="subcellular location">
    <subcellularLocation>
        <location evidence="1 14">Endoplasmic reticulum membrane</location>
        <topology evidence="1 14">Multi-pass membrane protein</topology>
    </subcellularLocation>
</comment>
<evidence type="ECO:0000256" key="7">
    <source>
        <dbReference type="ARBA" id="ARBA00022692"/>
    </source>
</evidence>
<evidence type="ECO:0000256" key="12">
    <source>
        <dbReference type="ARBA" id="ARBA00023136"/>
    </source>
</evidence>
<comment type="pathway">
    <text evidence="2">Glycerolipid metabolism; triacylglycerol biosynthesis.</text>
</comment>
<feature type="transmembrane region" description="Helical" evidence="14">
    <location>
        <begin position="43"/>
        <end position="72"/>
    </location>
</feature>
<dbReference type="InterPro" id="IPR007130">
    <property type="entry name" value="DAGAT"/>
</dbReference>
<keyword evidence="13" id="KW-0012">Acyltransferase</keyword>
<dbReference type="CDD" id="cd07987">
    <property type="entry name" value="LPLAT_MGAT-like"/>
    <property type="match status" value="1"/>
</dbReference>
<evidence type="ECO:0000313" key="16">
    <source>
        <dbReference type="Proteomes" id="UP000054560"/>
    </source>
</evidence>
<keyword evidence="10 14" id="KW-1133">Transmembrane helix</keyword>
<dbReference type="PANTHER" id="PTHR12317:SF0">
    <property type="entry name" value="ACYLTRANSFERASE"/>
    <property type="match status" value="1"/>
</dbReference>
<keyword evidence="11" id="KW-0443">Lipid metabolism</keyword>
<dbReference type="EC" id="2.3.1.-" evidence="14"/>
<keyword evidence="5" id="KW-0444">Lipid biosynthesis</keyword>
<dbReference type="Pfam" id="PF03982">
    <property type="entry name" value="DAGAT"/>
    <property type="match status" value="1"/>
</dbReference>
<dbReference type="GO" id="GO:0005789">
    <property type="term" value="C:endoplasmic reticulum membrane"/>
    <property type="evidence" value="ECO:0007669"/>
    <property type="project" value="UniProtKB-SubCell"/>
</dbReference>
<dbReference type="EMBL" id="KQ241895">
    <property type="protein sequence ID" value="KNC82758.1"/>
    <property type="molecule type" value="Genomic_DNA"/>
</dbReference>
<dbReference type="OrthoDB" id="264532at2759"/>
<dbReference type="Proteomes" id="UP000054560">
    <property type="component" value="Unassembled WGS sequence"/>
</dbReference>
<dbReference type="AlphaFoldDB" id="A0A0L0G3I2"/>
<gene>
    <name evidence="15" type="ORF">SARC_04958</name>
</gene>
<dbReference type="RefSeq" id="XP_014156660.1">
    <property type="nucleotide sequence ID" value="XM_014301185.1"/>
</dbReference>
<evidence type="ECO:0000256" key="8">
    <source>
        <dbReference type="ARBA" id="ARBA00022798"/>
    </source>
</evidence>
<feature type="transmembrane region" description="Helical" evidence="14">
    <location>
        <begin position="6"/>
        <end position="22"/>
    </location>
</feature>
<dbReference type="eggNOG" id="KOG0831">
    <property type="taxonomic scope" value="Eukaryota"/>
</dbReference>
<keyword evidence="6 14" id="KW-0808">Transferase</keyword>